<organism evidence="1 2">
    <name type="scientific">Rhizobium oryzicola</name>
    <dbReference type="NCBI Taxonomy" id="1232668"/>
    <lineage>
        <taxon>Bacteria</taxon>
        <taxon>Pseudomonadati</taxon>
        <taxon>Pseudomonadota</taxon>
        <taxon>Alphaproteobacteria</taxon>
        <taxon>Hyphomicrobiales</taxon>
        <taxon>Rhizobiaceae</taxon>
        <taxon>Rhizobium/Agrobacterium group</taxon>
        <taxon>Rhizobium</taxon>
    </lineage>
</organism>
<protein>
    <recommendedName>
        <fullName evidence="3">Antitoxin VbhA domain-containing protein</fullName>
    </recommendedName>
</protein>
<name>A0ABT8SVD4_9HYPH</name>
<accession>A0ABT8SVD4</accession>
<dbReference type="EMBL" id="JAUKWQ010000002">
    <property type="protein sequence ID" value="MDO1582404.1"/>
    <property type="molecule type" value="Genomic_DNA"/>
</dbReference>
<reference evidence="1" key="2">
    <citation type="submission" date="2023-07" db="EMBL/GenBank/DDBJ databases">
        <authorList>
            <person name="Sun H."/>
        </authorList>
    </citation>
    <scope>NUCLEOTIDE SEQUENCE</scope>
    <source>
        <strain evidence="1">05753</strain>
    </source>
</reference>
<gene>
    <name evidence="1" type="ORF">Q2T52_09860</name>
</gene>
<dbReference type="RefSeq" id="WP_302076543.1">
    <property type="nucleotide sequence ID" value="NZ_JAUKWQ010000002.1"/>
</dbReference>
<keyword evidence="2" id="KW-1185">Reference proteome</keyword>
<evidence type="ECO:0000313" key="2">
    <source>
        <dbReference type="Proteomes" id="UP001169006"/>
    </source>
</evidence>
<dbReference type="Proteomes" id="UP001169006">
    <property type="component" value="Unassembled WGS sequence"/>
</dbReference>
<evidence type="ECO:0000313" key="1">
    <source>
        <dbReference type="EMBL" id="MDO1582404.1"/>
    </source>
</evidence>
<evidence type="ECO:0008006" key="3">
    <source>
        <dbReference type="Google" id="ProtNLM"/>
    </source>
</evidence>
<comment type="caution">
    <text evidence="1">The sequence shown here is derived from an EMBL/GenBank/DDBJ whole genome shotgun (WGS) entry which is preliminary data.</text>
</comment>
<reference evidence="1" key="1">
    <citation type="journal article" date="2015" name="Int. J. Syst. Evol. Microbiol.">
        <title>Rhizobium oryzicola sp. nov., potential plant-growth-promoting endophytic bacteria isolated from rice roots.</title>
        <authorList>
            <person name="Zhang X.X."/>
            <person name="Gao J.S."/>
            <person name="Cao Y.H."/>
            <person name="Sheirdil R.A."/>
            <person name="Wang X.C."/>
            <person name="Zhang L."/>
        </authorList>
    </citation>
    <scope>NUCLEOTIDE SEQUENCE</scope>
    <source>
        <strain evidence="1">05753</strain>
    </source>
</reference>
<sequence>MQHHNPVIARNIAQEMADISLERGIGLTRDELIAEGYTSTQIDRYSAEAGRIVASAQRRAA</sequence>
<proteinExistence type="predicted"/>